<dbReference type="AlphaFoldDB" id="A0A812QH98"/>
<evidence type="ECO:0000313" key="2">
    <source>
        <dbReference type="Proteomes" id="UP000649617"/>
    </source>
</evidence>
<reference evidence="1" key="1">
    <citation type="submission" date="2021-02" db="EMBL/GenBank/DDBJ databases">
        <authorList>
            <person name="Dougan E. K."/>
            <person name="Rhodes N."/>
            <person name="Thang M."/>
            <person name="Chan C."/>
        </authorList>
    </citation>
    <scope>NUCLEOTIDE SEQUENCE</scope>
</reference>
<accession>A0A812QH98</accession>
<evidence type="ECO:0000313" key="1">
    <source>
        <dbReference type="EMBL" id="CAE7386567.1"/>
    </source>
</evidence>
<organism evidence="1 2">
    <name type="scientific">Symbiodinium pilosum</name>
    <name type="common">Dinoflagellate</name>
    <dbReference type="NCBI Taxonomy" id="2952"/>
    <lineage>
        <taxon>Eukaryota</taxon>
        <taxon>Sar</taxon>
        <taxon>Alveolata</taxon>
        <taxon>Dinophyceae</taxon>
        <taxon>Suessiales</taxon>
        <taxon>Symbiodiniaceae</taxon>
        <taxon>Symbiodinium</taxon>
    </lineage>
</organism>
<proteinExistence type="predicted"/>
<dbReference type="EMBL" id="CAJNIZ010016480">
    <property type="protein sequence ID" value="CAE7386567.1"/>
    <property type="molecule type" value="Genomic_DNA"/>
</dbReference>
<gene>
    <name evidence="1" type="ORF">SPIL2461_LOCUS9467</name>
</gene>
<protein>
    <submittedName>
        <fullName evidence="1">Uncharacterized protein</fullName>
    </submittedName>
</protein>
<dbReference type="Proteomes" id="UP000649617">
    <property type="component" value="Unassembled WGS sequence"/>
</dbReference>
<keyword evidence="2" id="KW-1185">Reference proteome</keyword>
<dbReference type="OrthoDB" id="416448at2759"/>
<comment type="caution">
    <text evidence="1">The sequence shown here is derived from an EMBL/GenBank/DDBJ whole genome shotgun (WGS) entry which is preliminary data.</text>
</comment>
<feature type="non-terminal residue" evidence="1">
    <location>
        <position position="1"/>
    </location>
</feature>
<name>A0A812QH98_SYMPI</name>
<sequence length="274" mass="30965">ERAANLINMMALAAKVGMNFGGLLQQAKTESHGVYMPVSMTAFFGTSYRRILQKAKEPHFDHCYFVDEKQILDAADNAPWHHGEDVLFVGCITGMVHNGDLLTPSFLDQLRNSSPLMKRATPFYKTKKLRIAMHLRRGDLHIGSNRGMPDEMYHQVLSTVRHAVGEEAELHVFSSTVPNYKPSAFKSYHNRGAEVHLDGEEVDDWAHMMQADVLILSPSSFAWVPGVLNRNCVVGFSRYYPLGHWTVHRDGDFSHSALARLKTCIEERKAAKKR</sequence>